<keyword evidence="1" id="KW-0812">Transmembrane</keyword>
<dbReference type="GO" id="GO:0004175">
    <property type="term" value="F:endopeptidase activity"/>
    <property type="evidence" value="ECO:0007669"/>
    <property type="project" value="UniProtKB-ARBA"/>
</dbReference>
<feature type="transmembrane region" description="Helical" evidence="1">
    <location>
        <begin position="43"/>
        <end position="61"/>
    </location>
</feature>
<feature type="transmembrane region" description="Helical" evidence="1">
    <location>
        <begin position="7"/>
        <end position="37"/>
    </location>
</feature>
<reference evidence="3 4" key="1">
    <citation type="submission" date="2016-12" db="EMBL/GenBank/DDBJ databases">
        <title>Diversity of luminous bacteria.</title>
        <authorList>
            <person name="Yoshizawa S."/>
            <person name="Kogure K."/>
        </authorList>
    </citation>
    <scope>NUCLEOTIDE SEQUENCE [LARGE SCALE GENOMIC DNA]</scope>
    <source>
        <strain evidence="3 4">LC1-200</strain>
    </source>
</reference>
<evidence type="ECO:0000313" key="4">
    <source>
        <dbReference type="Proteomes" id="UP000238730"/>
    </source>
</evidence>
<dbReference type="InterPro" id="IPR003675">
    <property type="entry name" value="Rce1/LyrA-like_dom"/>
</dbReference>
<dbReference type="AlphaFoldDB" id="A0A2S7VJF3"/>
<evidence type="ECO:0000256" key="1">
    <source>
        <dbReference type="SAM" id="Phobius"/>
    </source>
</evidence>
<keyword evidence="1" id="KW-1133">Transmembrane helix</keyword>
<dbReference type="RefSeq" id="WP_105062079.1">
    <property type="nucleotide sequence ID" value="NZ_MSCJ01000003.1"/>
</dbReference>
<name>A0A2S7VJF3_PHOAN</name>
<sequence>MEPTVWIWGLLACAVISGFYRKTLLTAVLVTLALLAAVFQERLSIIAIGGVAIGFLVAYCTAKQEGKWRYAGLSFMFIWSLALFAHAIPGFDNLQVLDKVYASLDSTPFTMYLNLDKPLVFFGLLLAYPALLGCNKTCNFKVLALVVMGCLSLLPIAAGLGALKFSFSTPHWLWLFVLNNLLFTCVAEEALFRGFIQQGLSKRFGWVIGLVVASLLFGFAHIAGGMLLVVFAGLAGLCYGLAFYLTGRLWVAVLVHFMFNLTHLIFFTYPMLAK</sequence>
<accession>A0A2S7VJF3</accession>
<protein>
    <submittedName>
        <fullName evidence="3">CAAX protease family protein</fullName>
    </submittedName>
</protein>
<dbReference type="InterPro" id="IPR052710">
    <property type="entry name" value="CAAX_protease"/>
</dbReference>
<evidence type="ECO:0000259" key="2">
    <source>
        <dbReference type="Pfam" id="PF02517"/>
    </source>
</evidence>
<dbReference type="GO" id="GO:0006508">
    <property type="term" value="P:proteolysis"/>
    <property type="evidence" value="ECO:0007669"/>
    <property type="project" value="UniProtKB-KW"/>
</dbReference>
<feature type="domain" description="CAAX prenyl protease 2/Lysostaphin resistance protein A-like" evidence="2">
    <location>
        <begin position="171"/>
        <end position="261"/>
    </location>
</feature>
<organism evidence="3 4">
    <name type="scientific">Photobacterium angustum</name>
    <dbReference type="NCBI Taxonomy" id="661"/>
    <lineage>
        <taxon>Bacteria</taxon>
        <taxon>Pseudomonadati</taxon>
        <taxon>Pseudomonadota</taxon>
        <taxon>Gammaproteobacteria</taxon>
        <taxon>Vibrionales</taxon>
        <taxon>Vibrionaceae</taxon>
        <taxon>Photobacterium</taxon>
    </lineage>
</organism>
<keyword evidence="3" id="KW-0378">Hydrolase</keyword>
<keyword evidence="3" id="KW-0645">Protease</keyword>
<dbReference type="EMBL" id="MSCJ01000003">
    <property type="protein sequence ID" value="PQJ62264.1"/>
    <property type="molecule type" value="Genomic_DNA"/>
</dbReference>
<dbReference type="PANTHER" id="PTHR36435:SF1">
    <property type="entry name" value="CAAX AMINO TERMINAL PROTEASE FAMILY PROTEIN"/>
    <property type="match status" value="1"/>
</dbReference>
<feature type="transmembrane region" description="Helical" evidence="1">
    <location>
        <begin position="249"/>
        <end position="272"/>
    </location>
</feature>
<dbReference type="PANTHER" id="PTHR36435">
    <property type="entry name" value="SLR1288 PROTEIN"/>
    <property type="match status" value="1"/>
</dbReference>
<feature type="transmembrane region" description="Helical" evidence="1">
    <location>
        <begin position="73"/>
        <end position="91"/>
    </location>
</feature>
<dbReference type="GO" id="GO:0080120">
    <property type="term" value="P:CAAX-box protein maturation"/>
    <property type="evidence" value="ECO:0007669"/>
    <property type="project" value="UniProtKB-ARBA"/>
</dbReference>
<dbReference type="OrthoDB" id="5322702at2"/>
<dbReference type="Pfam" id="PF02517">
    <property type="entry name" value="Rce1-like"/>
    <property type="match status" value="1"/>
</dbReference>
<feature type="transmembrane region" description="Helical" evidence="1">
    <location>
        <begin position="204"/>
        <end position="237"/>
    </location>
</feature>
<feature type="transmembrane region" description="Helical" evidence="1">
    <location>
        <begin position="171"/>
        <end position="192"/>
    </location>
</feature>
<evidence type="ECO:0000313" key="3">
    <source>
        <dbReference type="EMBL" id="PQJ62264.1"/>
    </source>
</evidence>
<gene>
    <name evidence="3" type="ORF">BTO08_18665</name>
</gene>
<feature type="transmembrane region" description="Helical" evidence="1">
    <location>
        <begin position="111"/>
        <end position="131"/>
    </location>
</feature>
<proteinExistence type="predicted"/>
<dbReference type="Proteomes" id="UP000238730">
    <property type="component" value="Unassembled WGS sequence"/>
</dbReference>
<keyword evidence="1" id="KW-0472">Membrane</keyword>
<comment type="caution">
    <text evidence="3">The sequence shown here is derived from an EMBL/GenBank/DDBJ whole genome shotgun (WGS) entry which is preliminary data.</text>
</comment>
<feature type="transmembrane region" description="Helical" evidence="1">
    <location>
        <begin position="143"/>
        <end position="165"/>
    </location>
</feature>